<dbReference type="InterPro" id="IPR040921">
    <property type="entry name" value="Peptidase_S66C"/>
</dbReference>
<dbReference type="AlphaFoldDB" id="A0A8H4R8V2"/>
<evidence type="ECO:0000256" key="2">
    <source>
        <dbReference type="ARBA" id="ARBA00022801"/>
    </source>
</evidence>
<evidence type="ECO:0000256" key="1">
    <source>
        <dbReference type="ARBA" id="ARBA00010233"/>
    </source>
</evidence>
<dbReference type="OrthoDB" id="5186469at2759"/>
<dbReference type="Gene3D" id="3.50.30.60">
    <property type="entry name" value="LD-carboxypeptidase A C-terminal domain-like"/>
    <property type="match status" value="1"/>
</dbReference>
<dbReference type="InterPro" id="IPR029062">
    <property type="entry name" value="Class_I_gatase-like"/>
</dbReference>
<dbReference type="Gene3D" id="3.40.50.10740">
    <property type="entry name" value="Class I glutamine amidotransferase-like"/>
    <property type="match status" value="1"/>
</dbReference>
<dbReference type="PANTHER" id="PTHR30237">
    <property type="entry name" value="MURAMOYLTETRAPEPTIDE CARBOXYPEPTIDASE"/>
    <property type="match status" value="1"/>
</dbReference>
<dbReference type="PANTHER" id="PTHR30237:SF4">
    <property type="entry name" value="LD-CARBOXYPEPTIDASE C-TERMINAL DOMAIN-CONTAINING PROTEIN"/>
    <property type="match status" value="1"/>
</dbReference>
<feature type="domain" description="LD-carboxypeptidase C-terminal" evidence="4">
    <location>
        <begin position="208"/>
        <end position="246"/>
    </location>
</feature>
<name>A0A8H4R8V2_9HELO</name>
<dbReference type="SUPFAM" id="SSF141986">
    <property type="entry name" value="LD-carboxypeptidase A C-terminal domain-like"/>
    <property type="match status" value="1"/>
</dbReference>
<dbReference type="InterPro" id="IPR040449">
    <property type="entry name" value="Peptidase_S66_N"/>
</dbReference>
<dbReference type="Proteomes" id="UP000566819">
    <property type="component" value="Unassembled WGS sequence"/>
</dbReference>
<protein>
    <recommendedName>
        <fullName evidence="7">LD-carboxypeptidase</fullName>
    </recommendedName>
</protein>
<organism evidence="5 6">
    <name type="scientific">Cudoniella acicularis</name>
    <dbReference type="NCBI Taxonomy" id="354080"/>
    <lineage>
        <taxon>Eukaryota</taxon>
        <taxon>Fungi</taxon>
        <taxon>Dikarya</taxon>
        <taxon>Ascomycota</taxon>
        <taxon>Pezizomycotina</taxon>
        <taxon>Leotiomycetes</taxon>
        <taxon>Helotiales</taxon>
        <taxon>Tricladiaceae</taxon>
        <taxon>Cudoniella</taxon>
    </lineage>
</organism>
<proteinExistence type="inferred from homology"/>
<accession>A0A8H4R8V2</accession>
<keyword evidence="2" id="KW-0378">Hydrolase</keyword>
<keyword evidence="6" id="KW-1185">Reference proteome</keyword>
<evidence type="ECO:0000313" key="6">
    <source>
        <dbReference type="Proteomes" id="UP000566819"/>
    </source>
</evidence>
<reference evidence="5 6" key="1">
    <citation type="submission" date="2020-03" db="EMBL/GenBank/DDBJ databases">
        <title>Draft Genome Sequence of Cudoniella acicularis.</title>
        <authorList>
            <person name="Buettner E."/>
            <person name="Kellner H."/>
        </authorList>
    </citation>
    <scope>NUCLEOTIDE SEQUENCE [LARGE SCALE GENOMIC DNA]</scope>
    <source>
        <strain evidence="5 6">DSM 108380</strain>
    </source>
</reference>
<dbReference type="GO" id="GO:0016787">
    <property type="term" value="F:hydrolase activity"/>
    <property type="evidence" value="ECO:0007669"/>
    <property type="project" value="UniProtKB-KW"/>
</dbReference>
<dbReference type="InterPro" id="IPR027461">
    <property type="entry name" value="Carboxypeptidase_A_C_sf"/>
</dbReference>
<evidence type="ECO:0000313" key="5">
    <source>
        <dbReference type="EMBL" id="KAF4625562.1"/>
    </source>
</evidence>
<comment type="similarity">
    <text evidence="1">Belongs to the peptidase S66 family.</text>
</comment>
<gene>
    <name evidence="5" type="ORF">G7Y89_g12605</name>
</gene>
<dbReference type="PIRSF" id="PIRSF028757">
    <property type="entry name" value="LD-carboxypeptidase"/>
    <property type="match status" value="1"/>
</dbReference>
<evidence type="ECO:0008006" key="7">
    <source>
        <dbReference type="Google" id="ProtNLM"/>
    </source>
</evidence>
<dbReference type="Pfam" id="PF02016">
    <property type="entry name" value="Peptidase_S66"/>
    <property type="match status" value="1"/>
</dbReference>
<evidence type="ECO:0000259" key="4">
    <source>
        <dbReference type="Pfam" id="PF17676"/>
    </source>
</evidence>
<dbReference type="EMBL" id="JAAMPI010001347">
    <property type="protein sequence ID" value="KAF4625562.1"/>
    <property type="molecule type" value="Genomic_DNA"/>
</dbReference>
<sequence>MTTSIIPKALKPGDTIAFISPSERLNDRFPSAITRAQTFFEQQGYHVRNIYTSPLSTNYKESLLQRASEFHVAFQDPTIKAVLCTVGGVSASSLLPYINFDIVKQNPKIFCGYSDITVLHHAISTQTGLRTFYGPTALTEFGDWPKPDEFSSEHFLKVVTGHGTGAVPRGVKWTTELSTFFKGNAYDETERAMKANAGWKWIRKGKAEGPITGGCISVLLRLPGTKFWPDFTGKILLLESAMGEAIASPLRLVGLRAGWLI</sequence>
<dbReference type="InterPro" id="IPR003507">
    <property type="entry name" value="S66_fam"/>
</dbReference>
<feature type="domain" description="LD-carboxypeptidase N-terminal" evidence="3">
    <location>
        <begin position="16"/>
        <end position="134"/>
    </location>
</feature>
<dbReference type="Pfam" id="PF17676">
    <property type="entry name" value="Peptidase_S66C"/>
    <property type="match status" value="1"/>
</dbReference>
<dbReference type="SUPFAM" id="SSF52317">
    <property type="entry name" value="Class I glutamine amidotransferase-like"/>
    <property type="match status" value="1"/>
</dbReference>
<comment type="caution">
    <text evidence="5">The sequence shown here is derived from an EMBL/GenBank/DDBJ whole genome shotgun (WGS) entry which is preliminary data.</text>
</comment>
<dbReference type="InterPro" id="IPR027478">
    <property type="entry name" value="LdcA_N"/>
</dbReference>
<evidence type="ECO:0000259" key="3">
    <source>
        <dbReference type="Pfam" id="PF02016"/>
    </source>
</evidence>